<comment type="similarity">
    <text evidence="1">Belongs to the N(4)/N(6)-methyltransferase family.</text>
</comment>
<evidence type="ECO:0000256" key="1">
    <source>
        <dbReference type="ARBA" id="ARBA00006594"/>
    </source>
</evidence>
<proteinExistence type="inferred from homology"/>
<dbReference type="GO" id="GO:0003677">
    <property type="term" value="F:DNA binding"/>
    <property type="evidence" value="ECO:0007669"/>
    <property type="project" value="InterPro"/>
</dbReference>
<dbReference type="EMBL" id="JACNIG010000073">
    <property type="protein sequence ID" value="MBC8430701.1"/>
    <property type="molecule type" value="Genomic_DNA"/>
</dbReference>
<evidence type="ECO:0000256" key="5">
    <source>
        <dbReference type="ARBA" id="ARBA00022691"/>
    </source>
</evidence>
<dbReference type="GO" id="GO:0009307">
    <property type="term" value="P:DNA restriction-modification system"/>
    <property type="evidence" value="ECO:0007669"/>
    <property type="project" value="UniProtKB-KW"/>
</dbReference>
<dbReference type="EC" id="2.1.1.72" evidence="2"/>
<keyword evidence="5" id="KW-0949">S-adenosyl-L-methionine</keyword>
<comment type="catalytic activity">
    <reaction evidence="7">
        <text>a 2'-deoxyadenosine in DNA + S-adenosyl-L-methionine = an N(6)-methyl-2'-deoxyadenosine in DNA + S-adenosyl-L-homocysteine + H(+)</text>
        <dbReference type="Rhea" id="RHEA:15197"/>
        <dbReference type="Rhea" id="RHEA-COMP:12418"/>
        <dbReference type="Rhea" id="RHEA-COMP:12419"/>
        <dbReference type="ChEBI" id="CHEBI:15378"/>
        <dbReference type="ChEBI" id="CHEBI:57856"/>
        <dbReference type="ChEBI" id="CHEBI:59789"/>
        <dbReference type="ChEBI" id="CHEBI:90615"/>
        <dbReference type="ChEBI" id="CHEBI:90616"/>
        <dbReference type="EC" id="2.1.1.72"/>
    </reaction>
</comment>
<evidence type="ECO:0000256" key="4">
    <source>
        <dbReference type="ARBA" id="ARBA00022679"/>
    </source>
</evidence>
<keyword evidence="4" id="KW-0808">Transferase</keyword>
<dbReference type="InterPro" id="IPR038333">
    <property type="entry name" value="T1MK-like_N_sf"/>
</dbReference>
<dbReference type="InterPro" id="IPR051537">
    <property type="entry name" value="DNA_Adenine_Mtase"/>
</dbReference>
<reference evidence="11 12" key="1">
    <citation type="submission" date="2020-08" db="EMBL/GenBank/DDBJ databases">
        <title>Bridging the membrane lipid divide: bacteria of the FCB group superphylum have the potential to synthesize archaeal ether lipids.</title>
        <authorList>
            <person name="Villanueva L."/>
            <person name="Von Meijenfeldt F.A.B."/>
            <person name="Westbye A.B."/>
            <person name="Yadav S."/>
            <person name="Hopmans E.C."/>
            <person name="Dutilh B.E."/>
            <person name="Sinninghe Damste J.S."/>
        </authorList>
    </citation>
    <scope>NUCLEOTIDE SEQUENCE [LARGE SCALE GENOMIC DNA]</scope>
    <source>
        <strain evidence="11">NIOZ-UU17</strain>
    </source>
</reference>
<dbReference type="GO" id="GO:0009007">
    <property type="term" value="F:site-specific DNA-methyltransferase (adenine-specific) activity"/>
    <property type="evidence" value="ECO:0007669"/>
    <property type="project" value="UniProtKB-EC"/>
</dbReference>
<sequence length="675" mass="78243">NLTNEIWKSAERLRGKFKAYEYQSVILPIIVIRRLECVLISWREKQAADILKKRPDIKEDALATLVKKLELNPKKSPFSNKTNWTLAAICKEDPTLMEKNFRDYINGFSENIQDIIDHFDYRAIIGRMVRNARLAPILRQYANEKLGPEHLSNLEMGYIYEELLRRFSEQSGEEAGEHFTPREVIRLMVELLDIPLPQKHLSIYDPACGTGGMLSIAKEHLLDKAATDKEKKDVERLVTVHGHELQPGNYAICQSDMLIKDDKQAEICYGNSLIPHSEQSREPGDQLAGAQHKFDFMLSNPPFGVTWGGKDGYEKEARKYQSSRYQAGMPRTNDGALLFLQTMLAKMKPAKQGGSRIAIIFNGSPLSNGDCGSGESEIRRWIFENDWLDAIVMLPDQLFYNTGIYTYIWLLTNNKPVSHKAQVRIIDARNQFDKEPKSFGNKRNRILDRHRQEIVALYRINGTDDQQNDHVKIFKNKDFAFHKVSVVFWQTDENDRPAWLTEPYTKAFTPANIKKEQQFYESDLDFRIRLKLNTVDREINFTLGPEDSFVKIFEKEVKEAFAGEIAKLTKNLESAKEKNKAIKAFIKGLEVAVEFTHHHYVSDNEYIQYGEDIEEFLKREIAKPIIRWQDSPQLGYEILPNKYFYKYQPPKPADELLQDFWALEKEAEKMLKGLQ</sequence>
<dbReference type="PRINTS" id="PR00507">
    <property type="entry name" value="N12N6MTFRASE"/>
</dbReference>
<evidence type="ECO:0000256" key="2">
    <source>
        <dbReference type="ARBA" id="ARBA00011900"/>
    </source>
</evidence>
<evidence type="ECO:0000313" key="12">
    <source>
        <dbReference type="Proteomes" id="UP000605201"/>
    </source>
</evidence>
<keyword evidence="3 11" id="KW-0489">Methyltransferase</keyword>
<evidence type="ECO:0000256" key="8">
    <source>
        <dbReference type="SAM" id="Coils"/>
    </source>
</evidence>
<accession>A0A8J6TKT3</accession>
<dbReference type="PROSITE" id="PS00092">
    <property type="entry name" value="N6_MTASE"/>
    <property type="match status" value="1"/>
</dbReference>
<evidence type="ECO:0000256" key="3">
    <source>
        <dbReference type="ARBA" id="ARBA00022603"/>
    </source>
</evidence>
<keyword evidence="8" id="KW-0175">Coiled coil</keyword>
<dbReference type="Gene3D" id="3.40.50.150">
    <property type="entry name" value="Vaccinia Virus protein VP39"/>
    <property type="match status" value="1"/>
</dbReference>
<feature type="domain" description="DNA methylase adenine-specific" evidence="9">
    <location>
        <begin position="156"/>
        <end position="473"/>
    </location>
</feature>
<dbReference type="InterPro" id="IPR003356">
    <property type="entry name" value="DNA_methylase_A-5"/>
</dbReference>
<feature type="domain" description="N6 adenine-specific DNA methyltransferase N-terminal" evidence="10">
    <location>
        <begin position="2"/>
        <end position="138"/>
    </location>
</feature>
<organism evidence="11 12">
    <name type="scientific">Candidatus Desulfatibia vada</name>
    <dbReference type="NCBI Taxonomy" id="2841696"/>
    <lineage>
        <taxon>Bacteria</taxon>
        <taxon>Pseudomonadati</taxon>
        <taxon>Thermodesulfobacteriota</taxon>
        <taxon>Desulfobacteria</taxon>
        <taxon>Desulfobacterales</taxon>
        <taxon>Desulfobacterales incertae sedis</taxon>
        <taxon>Candidatus Desulfatibia</taxon>
    </lineage>
</organism>
<protein>
    <recommendedName>
        <fullName evidence="2">site-specific DNA-methyltransferase (adenine-specific)</fullName>
        <ecNumber evidence="2">2.1.1.72</ecNumber>
    </recommendedName>
</protein>
<evidence type="ECO:0000256" key="7">
    <source>
        <dbReference type="ARBA" id="ARBA00047942"/>
    </source>
</evidence>
<name>A0A8J6TKT3_9BACT</name>
<dbReference type="AlphaFoldDB" id="A0A8J6TKT3"/>
<dbReference type="InterPro" id="IPR002052">
    <property type="entry name" value="DNA_methylase_N6_adenine_CS"/>
</dbReference>
<keyword evidence="6" id="KW-0680">Restriction system</keyword>
<comment type="caution">
    <text evidence="11">The sequence shown here is derived from an EMBL/GenBank/DDBJ whole genome shotgun (WGS) entry which is preliminary data.</text>
</comment>
<dbReference type="Gene3D" id="1.20.1260.30">
    <property type="match status" value="1"/>
</dbReference>
<dbReference type="InterPro" id="IPR022749">
    <property type="entry name" value="D12N6_MeTrfase_N"/>
</dbReference>
<feature type="coiled-coil region" evidence="8">
    <location>
        <begin position="558"/>
        <end position="585"/>
    </location>
</feature>
<dbReference type="PANTHER" id="PTHR42933:SF3">
    <property type="entry name" value="TYPE I RESTRICTION ENZYME MJAVIII METHYLASE SUBUNIT"/>
    <property type="match status" value="1"/>
</dbReference>
<dbReference type="PANTHER" id="PTHR42933">
    <property type="entry name" value="SLR6095 PROTEIN"/>
    <property type="match status" value="1"/>
</dbReference>
<evidence type="ECO:0000313" key="11">
    <source>
        <dbReference type="EMBL" id="MBC8430701.1"/>
    </source>
</evidence>
<evidence type="ECO:0000259" key="10">
    <source>
        <dbReference type="Pfam" id="PF12161"/>
    </source>
</evidence>
<dbReference type="Pfam" id="PF02384">
    <property type="entry name" value="N6_Mtase"/>
    <property type="match status" value="1"/>
</dbReference>
<dbReference type="SUPFAM" id="SSF53335">
    <property type="entry name" value="S-adenosyl-L-methionine-dependent methyltransferases"/>
    <property type="match status" value="1"/>
</dbReference>
<evidence type="ECO:0000256" key="6">
    <source>
        <dbReference type="ARBA" id="ARBA00022747"/>
    </source>
</evidence>
<evidence type="ECO:0000259" key="9">
    <source>
        <dbReference type="Pfam" id="PF02384"/>
    </source>
</evidence>
<feature type="non-terminal residue" evidence="11">
    <location>
        <position position="1"/>
    </location>
</feature>
<dbReference type="GO" id="GO:0032259">
    <property type="term" value="P:methylation"/>
    <property type="evidence" value="ECO:0007669"/>
    <property type="project" value="UniProtKB-KW"/>
</dbReference>
<dbReference type="InterPro" id="IPR029063">
    <property type="entry name" value="SAM-dependent_MTases_sf"/>
</dbReference>
<dbReference type="Pfam" id="PF12161">
    <property type="entry name" value="HsdM_N"/>
    <property type="match status" value="1"/>
</dbReference>
<dbReference type="Proteomes" id="UP000605201">
    <property type="component" value="Unassembled WGS sequence"/>
</dbReference>
<gene>
    <name evidence="11" type="ORF">H8D96_02155</name>
</gene>
<dbReference type="GO" id="GO:0008170">
    <property type="term" value="F:N-methyltransferase activity"/>
    <property type="evidence" value="ECO:0007669"/>
    <property type="project" value="InterPro"/>
</dbReference>